<keyword evidence="9 13" id="KW-0371">Homeobox</keyword>
<evidence type="ECO:0000256" key="5">
    <source>
        <dbReference type="ARBA" id="ARBA00022741"/>
    </source>
</evidence>
<dbReference type="GO" id="GO:0004674">
    <property type="term" value="F:protein serine/threonine kinase activity"/>
    <property type="evidence" value="ECO:0007669"/>
    <property type="project" value="UniProtKB-KW"/>
</dbReference>
<comment type="subcellular location">
    <subcellularLocation>
        <location evidence="13 14">Nucleus</location>
    </subcellularLocation>
</comment>
<dbReference type="Pfam" id="PF00069">
    <property type="entry name" value="Pkinase"/>
    <property type="match status" value="1"/>
</dbReference>
<evidence type="ECO:0000256" key="9">
    <source>
        <dbReference type="ARBA" id="ARBA00023155"/>
    </source>
</evidence>
<evidence type="ECO:0000313" key="20">
    <source>
        <dbReference type="Proteomes" id="UP000311919"/>
    </source>
</evidence>
<evidence type="ECO:0000256" key="15">
    <source>
        <dbReference type="SAM" id="MobiDB-lite"/>
    </source>
</evidence>
<feature type="region of interest" description="Disordered" evidence="15">
    <location>
        <begin position="901"/>
        <end position="954"/>
    </location>
</feature>
<keyword evidence="3" id="KW-0723">Serine/threonine-protein kinase</keyword>
<evidence type="ECO:0000256" key="2">
    <source>
        <dbReference type="ARBA" id="ARBA00012513"/>
    </source>
</evidence>
<evidence type="ECO:0000259" key="16">
    <source>
        <dbReference type="PROSITE" id="PS50011"/>
    </source>
</evidence>
<keyword evidence="4" id="KW-0808">Transferase</keyword>
<dbReference type="InterPro" id="IPR028375">
    <property type="entry name" value="KA1/Ssp2_C"/>
</dbReference>
<dbReference type="PROSITE" id="PS50071">
    <property type="entry name" value="HOMEOBOX_2"/>
    <property type="match status" value="1"/>
</dbReference>
<feature type="compositionally biased region" description="Polar residues" evidence="15">
    <location>
        <begin position="901"/>
        <end position="926"/>
    </location>
</feature>
<dbReference type="PROSITE" id="PS50011">
    <property type="entry name" value="PROTEIN_KINASE_DOM"/>
    <property type="match status" value="1"/>
</dbReference>
<dbReference type="GO" id="GO:0000981">
    <property type="term" value="F:DNA-binding transcription factor activity, RNA polymerase II-specific"/>
    <property type="evidence" value="ECO:0007669"/>
    <property type="project" value="InterPro"/>
</dbReference>
<dbReference type="FunFam" id="1.10.510.10:FF:000571">
    <property type="entry name" value="Maternal embryonic leucine zipper kinase"/>
    <property type="match status" value="1"/>
</dbReference>
<dbReference type="SMART" id="SM00389">
    <property type="entry name" value="HOX"/>
    <property type="match status" value="1"/>
</dbReference>
<dbReference type="Proteomes" id="UP000311919">
    <property type="component" value="Unassembled WGS sequence"/>
</dbReference>
<dbReference type="EC" id="2.7.11.1" evidence="2"/>
<dbReference type="InterPro" id="IPR009057">
    <property type="entry name" value="Homeodomain-like_sf"/>
</dbReference>
<dbReference type="InterPro" id="IPR001356">
    <property type="entry name" value="HD"/>
</dbReference>
<dbReference type="Pfam" id="PF00046">
    <property type="entry name" value="Homeodomain"/>
    <property type="match status" value="1"/>
</dbReference>
<name>A0A4Z2DWU9_SCHJA</name>
<keyword evidence="8 13" id="KW-0238">DNA-binding</keyword>
<feature type="region of interest" description="Disordered" evidence="15">
    <location>
        <begin position="1071"/>
        <end position="1107"/>
    </location>
</feature>
<evidence type="ECO:0000259" key="17">
    <source>
        <dbReference type="PROSITE" id="PS50032"/>
    </source>
</evidence>
<evidence type="ECO:0000256" key="14">
    <source>
        <dbReference type="RuleBase" id="RU000682"/>
    </source>
</evidence>
<dbReference type="InterPro" id="IPR017970">
    <property type="entry name" value="Homeobox_CS"/>
</dbReference>
<comment type="similarity">
    <text evidence="1">Belongs to the protein kinase superfamily. CAMK Ser/Thr protein kinase family. SNF1 subfamily.</text>
</comment>
<evidence type="ECO:0000256" key="4">
    <source>
        <dbReference type="ARBA" id="ARBA00022679"/>
    </source>
</evidence>
<evidence type="ECO:0000256" key="3">
    <source>
        <dbReference type="ARBA" id="ARBA00022527"/>
    </source>
</evidence>
<dbReference type="GO" id="GO:0005737">
    <property type="term" value="C:cytoplasm"/>
    <property type="evidence" value="ECO:0007669"/>
    <property type="project" value="TreeGrafter"/>
</dbReference>
<dbReference type="SMART" id="SM00220">
    <property type="entry name" value="S_TKc"/>
    <property type="match status" value="1"/>
</dbReference>
<dbReference type="Gene3D" id="3.30.310.80">
    <property type="entry name" value="Kinase associated domain 1, KA1"/>
    <property type="match status" value="1"/>
</dbReference>
<evidence type="ECO:0000256" key="12">
    <source>
        <dbReference type="ARBA" id="ARBA00048679"/>
    </source>
</evidence>
<feature type="region of interest" description="Disordered" evidence="15">
    <location>
        <begin position="808"/>
        <end position="833"/>
    </location>
</feature>
<feature type="domain" description="Homeobox" evidence="18">
    <location>
        <begin position="197"/>
        <end position="257"/>
    </location>
</feature>
<accession>A0A4Z2DWU9</accession>
<dbReference type="InterPro" id="IPR020479">
    <property type="entry name" value="HD_metazoa"/>
</dbReference>
<protein>
    <recommendedName>
        <fullName evidence="2">non-specific serine/threonine protein kinase</fullName>
        <ecNumber evidence="2">2.7.11.1</ecNumber>
    </recommendedName>
</protein>
<evidence type="ECO:0000256" key="7">
    <source>
        <dbReference type="ARBA" id="ARBA00022840"/>
    </source>
</evidence>
<dbReference type="PROSITE" id="PS50032">
    <property type="entry name" value="KA1"/>
    <property type="match status" value="1"/>
</dbReference>
<dbReference type="AlphaFoldDB" id="A0A4Z2DWU9"/>
<feature type="DNA-binding region" description="Homeobox" evidence="13">
    <location>
        <begin position="199"/>
        <end position="258"/>
    </location>
</feature>
<evidence type="ECO:0000256" key="11">
    <source>
        <dbReference type="ARBA" id="ARBA00047899"/>
    </source>
</evidence>
<dbReference type="GO" id="GO:0106310">
    <property type="term" value="F:protein serine kinase activity"/>
    <property type="evidence" value="ECO:0007669"/>
    <property type="project" value="RHEA"/>
</dbReference>
<feature type="compositionally biased region" description="Polar residues" evidence="15">
    <location>
        <begin position="935"/>
        <end position="951"/>
    </location>
</feature>
<dbReference type="GO" id="GO:0035556">
    <property type="term" value="P:intracellular signal transduction"/>
    <property type="evidence" value="ECO:0007669"/>
    <property type="project" value="TreeGrafter"/>
</dbReference>
<keyword evidence="20" id="KW-1185">Reference proteome</keyword>
<dbReference type="SUPFAM" id="SSF46689">
    <property type="entry name" value="Homeodomain-like"/>
    <property type="match status" value="1"/>
</dbReference>
<evidence type="ECO:0000256" key="10">
    <source>
        <dbReference type="ARBA" id="ARBA00023242"/>
    </source>
</evidence>
<dbReference type="PROSITE" id="PS00108">
    <property type="entry name" value="PROTEIN_KINASE_ST"/>
    <property type="match status" value="1"/>
</dbReference>
<sequence>QISTVSKSKNIVSSSSSSSLTSELKDDVNQIEYQIAKNIETQQVTCFQKEKSLLNTSLELPDKHNGDYLQMNQLICNKHDTTSTDWINYAQALQLSEYQAFPINDFASIQNHHRHHHRHHNHFTSHYDPYKRHLHNHIHSTYSFHHMLDKYNELDNEVNSNSDITQKYKGNLDHNDDNNNNALNNTEDSNNRDSLIRKAKRARTAYTQTQLVELEKEFWYSQYLCRPRRIEIASTLKLTEKQIKVWFQNRRMKFKRQKTTDNSYPSTSYDELDTQNPLTRSSFSKEYHYSMNGIHLTQSNNPIKWPKTFALNTCKCFDNYELPDKYGKYDYLSQLNKTNVSMQHNLETMTTFRSIVSTIKHSVTSGTLNFRLAARRPLPRGRFLWSMALVAPKALQGLYLFCEPLAEGSFGVLYVALHAVTRQKVAIKILDKRKLGSDAYRVKSEIEALKQLNHKYIYKLYQVVETQTHYYLVLEYLPGGELFDYILQKEHLSEVEARVIFRQIVSAIGYIHSRGFAHRDLKPENILLDNDQNVRIIDFGLCAKGHNLSLLNTFCGSFAYVAPEVLANKEYSGSAADIWSLGVILYALLCGRLPFDPTKPEELPQTIGKGLFAVPDSLSKTSKQLLSQMICVDPKKRIKMDELRRHTWVVEGFMGHPVDLDEEKIPMSPLNMQIVAEIAAYTRIPKVELIRMLQKRPYDYIMATYMIMESVLEEEDVFIRLNRRNNAPFSAAPSKKLHTLSCHQIRDEKFSVSAPSSTPMHRGNLTIPSSLPGAPLFARSGNLMQAAFIDESSTSDILVEADKNVKHNSSFSPSKHDIFPTQSKHRTGHTKSEIENCPPQFFFPDMISVNKKIPQSRGKVTDHSGLSPSRSVDSQLINLTHDFHNAQLNERRHPISVTEATSENNLSTAHSSLSSKLQHEVSSLHSSPGVIGDDFSQSQSSADESGTSSNRVPEVSGWRNFGRLRKALTPKNVVPDGRLVVDRLRKTRHLNNVLIVRNDMSPGQVFDQITAALKQQSIRFTLKGSGFLCIFANDWGKTVLSFELELVYVSARAVEASVRRRMTLRSTSPAVPMVPVHSSETSSHSGMTNNVSTSSKGSCRLPSNSRDQQDRVLGIKMKRIRGDSFMYTSLCRTILDLAGLRSEN</sequence>
<comment type="catalytic activity">
    <reaction evidence="12">
        <text>L-seryl-[protein] + ATP = O-phospho-L-seryl-[protein] + ADP + H(+)</text>
        <dbReference type="Rhea" id="RHEA:17989"/>
        <dbReference type="Rhea" id="RHEA-COMP:9863"/>
        <dbReference type="Rhea" id="RHEA-COMP:11604"/>
        <dbReference type="ChEBI" id="CHEBI:15378"/>
        <dbReference type="ChEBI" id="CHEBI:29999"/>
        <dbReference type="ChEBI" id="CHEBI:30616"/>
        <dbReference type="ChEBI" id="CHEBI:83421"/>
        <dbReference type="ChEBI" id="CHEBI:456216"/>
        <dbReference type="EC" id="2.7.11.1"/>
    </reaction>
</comment>
<dbReference type="OrthoDB" id="193931at2759"/>
<dbReference type="PANTHER" id="PTHR24346">
    <property type="entry name" value="MAP/MICROTUBULE AFFINITY-REGULATING KINASE"/>
    <property type="match status" value="1"/>
</dbReference>
<dbReference type="SUPFAM" id="SSF103243">
    <property type="entry name" value="KA1-like"/>
    <property type="match status" value="1"/>
</dbReference>
<evidence type="ECO:0000256" key="8">
    <source>
        <dbReference type="ARBA" id="ARBA00023125"/>
    </source>
</evidence>
<dbReference type="Gene3D" id="1.10.10.60">
    <property type="entry name" value="Homeodomain-like"/>
    <property type="match status" value="1"/>
</dbReference>
<keyword evidence="5" id="KW-0547">Nucleotide-binding</keyword>
<feature type="non-terminal residue" evidence="19">
    <location>
        <position position="1"/>
    </location>
</feature>
<evidence type="ECO:0000259" key="18">
    <source>
        <dbReference type="PROSITE" id="PS50071"/>
    </source>
</evidence>
<dbReference type="InterPro" id="IPR001772">
    <property type="entry name" value="KA1_dom"/>
</dbReference>
<dbReference type="PROSITE" id="PS00027">
    <property type="entry name" value="HOMEOBOX_1"/>
    <property type="match status" value="1"/>
</dbReference>
<dbReference type="SUPFAM" id="SSF56112">
    <property type="entry name" value="Protein kinase-like (PK-like)"/>
    <property type="match status" value="1"/>
</dbReference>
<keyword evidence="10 13" id="KW-0539">Nucleus</keyword>
<keyword evidence="7" id="KW-0067">ATP-binding</keyword>
<dbReference type="PANTHER" id="PTHR24346:SF30">
    <property type="entry name" value="MATERNAL EMBRYONIC LEUCINE ZIPPER KINASE"/>
    <property type="match status" value="1"/>
</dbReference>
<proteinExistence type="inferred from homology"/>
<organism evidence="19 20">
    <name type="scientific">Schistosoma japonicum</name>
    <name type="common">Blood fluke</name>
    <dbReference type="NCBI Taxonomy" id="6182"/>
    <lineage>
        <taxon>Eukaryota</taxon>
        <taxon>Metazoa</taxon>
        <taxon>Spiralia</taxon>
        <taxon>Lophotrochozoa</taxon>
        <taxon>Platyhelminthes</taxon>
        <taxon>Trematoda</taxon>
        <taxon>Digenea</taxon>
        <taxon>Strigeidida</taxon>
        <taxon>Schistosomatoidea</taxon>
        <taxon>Schistosomatidae</taxon>
        <taxon>Schistosoma</taxon>
    </lineage>
</organism>
<feature type="domain" description="KA1" evidence="17">
    <location>
        <begin position="1085"/>
        <end position="1140"/>
    </location>
</feature>
<dbReference type="GO" id="GO:0005524">
    <property type="term" value="F:ATP binding"/>
    <property type="evidence" value="ECO:0007669"/>
    <property type="project" value="UniProtKB-KW"/>
</dbReference>
<dbReference type="InterPro" id="IPR011009">
    <property type="entry name" value="Kinase-like_dom_sf"/>
</dbReference>
<feature type="compositionally biased region" description="Low complexity" evidence="15">
    <location>
        <begin position="178"/>
        <end position="188"/>
    </location>
</feature>
<gene>
    <name evidence="19" type="ORF">EWB00_001416</name>
</gene>
<dbReference type="CDD" id="cd00086">
    <property type="entry name" value="homeodomain"/>
    <property type="match status" value="1"/>
</dbReference>
<dbReference type="GO" id="GO:0003677">
    <property type="term" value="F:DNA binding"/>
    <property type="evidence" value="ECO:0007669"/>
    <property type="project" value="UniProtKB-UniRule"/>
</dbReference>
<dbReference type="PRINTS" id="PR00024">
    <property type="entry name" value="HOMEOBOX"/>
</dbReference>
<evidence type="ECO:0000313" key="19">
    <source>
        <dbReference type="EMBL" id="TNN21033.1"/>
    </source>
</evidence>
<comment type="catalytic activity">
    <reaction evidence="11">
        <text>L-threonyl-[protein] + ATP = O-phospho-L-threonyl-[protein] + ADP + H(+)</text>
        <dbReference type="Rhea" id="RHEA:46608"/>
        <dbReference type="Rhea" id="RHEA-COMP:11060"/>
        <dbReference type="Rhea" id="RHEA-COMP:11605"/>
        <dbReference type="ChEBI" id="CHEBI:15378"/>
        <dbReference type="ChEBI" id="CHEBI:30013"/>
        <dbReference type="ChEBI" id="CHEBI:30616"/>
        <dbReference type="ChEBI" id="CHEBI:61977"/>
        <dbReference type="ChEBI" id="CHEBI:456216"/>
        <dbReference type="EC" id="2.7.11.1"/>
    </reaction>
</comment>
<evidence type="ECO:0000256" key="1">
    <source>
        <dbReference type="ARBA" id="ARBA00006234"/>
    </source>
</evidence>
<comment type="caution">
    <text evidence="19">The sequence shown here is derived from an EMBL/GenBank/DDBJ whole genome shotgun (WGS) entry which is preliminary data.</text>
</comment>
<evidence type="ECO:0000256" key="13">
    <source>
        <dbReference type="PROSITE-ProRule" id="PRU00108"/>
    </source>
</evidence>
<dbReference type="InterPro" id="IPR000719">
    <property type="entry name" value="Prot_kinase_dom"/>
</dbReference>
<evidence type="ECO:0000256" key="6">
    <source>
        <dbReference type="ARBA" id="ARBA00022777"/>
    </source>
</evidence>
<dbReference type="Gene3D" id="1.10.510.10">
    <property type="entry name" value="Transferase(Phosphotransferase) domain 1"/>
    <property type="match status" value="1"/>
</dbReference>
<dbReference type="EMBL" id="SKCS01000015">
    <property type="protein sequence ID" value="TNN21033.1"/>
    <property type="molecule type" value="Genomic_DNA"/>
</dbReference>
<keyword evidence="6 19" id="KW-0418">Kinase</keyword>
<feature type="region of interest" description="Disordered" evidence="15">
    <location>
        <begin position="163"/>
        <end position="194"/>
    </location>
</feature>
<feature type="domain" description="Protein kinase" evidence="16">
    <location>
        <begin position="399"/>
        <end position="649"/>
    </location>
</feature>
<dbReference type="InterPro" id="IPR008271">
    <property type="entry name" value="Ser/Thr_kinase_AS"/>
</dbReference>
<feature type="compositionally biased region" description="Polar residues" evidence="15">
    <location>
        <begin position="1078"/>
        <end position="1106"/>
    </location>
</feature>
<dbReference type="STRING" id="6182.A0A4Z2DWU9"/>
<reference evidence="19 20" key="1">
    <citation type="submission" date="2019-03" db="EMBL/GenBank/DDBJ databases">
        <title>An improved genome assembly of the fluke Schistosoma japonicum.</title>
        <authorList>
            <person name="Hu W."/>
            <person name="Luo F."/>
            <person name="Yin M."/>
            <person name="Mo X."/>
            <person name="Sun C."/>
            <person name="Wu Q."/>
            <person name="Zhu B."/>
            <person name="Xiang M."/>
            <person name="Wang J."/>
            <person name="Wang Y."/>
            <person name="Zhang T."/>
            <person name="Xu B."/>
            <person name="Zheng H."/>
            <person name="Feng Z."/>
        </authorList>
    </citation>
    <scope>NUCLEOTIDE SEQUENCE [LARGE SCALE GENOMIC DNA]</scope>
    <source>
        <strain evidence="19">HuSjv2</strain>
        <tissue evidence="19">Worms</tissue>
    </source>
</reference>
<dbReference type="GO" id="GO:0005634">
    <property type="term" value="C:nucleus"/>
    <property type="evidence" value="ECO:0007669"/>
    <property type="project" value="UniProtKB-SubCell"/>
</dbReference>